<organism evidence="1 2">
    <name type="scientific">Pseudonocardia nematodicida</name>
    <dbReference type="NCBI Taxonomy" id="1206997"/>
    <lineage>
        <taxon>Bacteria</taxon>
        <taxon>Bacillati</taxon>
        <taxon>Actinomycetota</taxon>
        <taxon>Actinomycetes</taxon>
        <taxon>Pseudonocardiales</taxon>
        <taxon>Pseudonocardiaceae</taxon>
        <taxon>Pseudonocardia</taxon>
    </lineage>
</organism>
<comment type="caution">
    <text evidence="1">The sequence shown here is derived from an EMBL/GenBank/DDBJ whole genome shotgun (WGS) entry which is preliminary data.</text>
</comment>
<accession>A0ABV1KB38</accession>
<gene>
    <name evidence="1" type="ORF">WIS52_14545</name>
</gene>
<dbReference type="PROSITE" id="PS51257">
    <property type="entry name" value="PROKAR_LIPOPROTEIN"/>
    <property type="match status" value="1"/>
</dbReference>
<evidence type="ECO:0000313" key="2">
    <source>
        <dbReference type="Proteomes" id="UP001494902"/>
    </source>
</evidence>
<name>A0ABV1KB38_9PSEU</name>
<keyword evidence="2" id="KW-1185">Reference proteome</keyword>
<reference evidence="1 2" key="1">
    <citation type="submission" date="2024-03" db="EMBL/GenBank/DDBJ databases">
        <title>Draft genome sequence of Pseudonocardia nematodicida JCM 31783.</title>
        <authorList>
            <person name="Butdee W."/>
            <person name="Duangmal K."/>
        </authorList>
    </citation>
    <scope>NUCLEOTIDE SEQUENCE [LARGE SCALE GENOMIC DNA]</scope>
    <source>
        <strain evidence="1 2">JCM 31783</strain>
    </source>
</reference>
<dbReference type="EMBL" id="JBEDNQ010000005">
    <property type="protein sequence ID" value="MEQ3551690.1"/>
    <property type="molecule type" value="Genomic_DNA"/>
</dbReference>
<dbReference type="Pfam" id="PF13624">
    <property type="entry name" value="SurA_N_3"/>
    <property type="match status" value="1"/>
</dbReference>
<proteinExistence type="predicted"/>
<dbReference type="InterPro" id="IPR027304">
    <property type="entry name" value="Trigger_fact/SurA_dom_sf"/>
</dbReference>
<dbReference type="SUPFAM" id="SSF109998">
    <property type="entry name" value="Triger factor/SurA peptide-binding domain-like"/>
    <property type="match status" value="1"/>
</dbReference>
<protein>
    <submittedName>
        <fullName evidence="1">SurA N-terminal domain-containing protein</fullName>
    </submittedName>
</protein>
<dbReference type="Gene3D" id="1.10.4030.10">
    <property type="entry name" value="Porin chaperone SurA, peptide-binding domain"/>
    <property type="match status" value="1"/>
</dbReference>
<evidence type="ECO:0000313" key="1">
    <source>
        <dbReference type="EMBL" id="MEQ3551690.1"/>
    </source>
</evidence>
<dbReference type="RefSeq" id="WP_349298762.1">
    <property type="nucleotide sequence ID" value="NZ_JBEDNQ010000005.1"/>
</dbReference>
<dbReference type="Proteomes" id="UP001494902">
    <property type="component" value="Unassembled WGS sequence"/>
</dbReference>
<sequence>MRTRTGRYIAVLGMVGALVAGCGSGPSRVDSAAIVGDESIPLSEVQPAITSVLTRPGLAEQLQASGGSGPEIGRVVVSQLVIRDLLERTAAEQGISVSDQQVTEEIDRAGGEEAVTAQSLAVGGARAAVRDQLLLTELARRDVDRLSVTADVAVAESRDEATALARDLAAGGSRAEAALAEPGTTQRGLTVRPSETPQLAASPLIGIPAGWVAVVSGGEGQRWLVIRVTERTLDGPPAEPEASAAARLDPATLSEAGLRLLTPTSLRTGVELNPRYGVWDPVQMLAVPAEQASEVIPVGDGAAAPPAG</sequence>